<dbReference type="STRING" id="282301.A0A267FQU1"/>
<dbReference type="PANTHER" id="PTHR15415:SF7">
    <property type="entry name" value="MICOS COMPLEX SUBUNIT MIC60"/>
    <property type="match status" value="1"/>
</dbReference>
<dbReference type="Pfam" id="PF09731">
    <property type="entry name" value="Mitofilin"/>
    <property type="match status" value="1"/>
</dbReference>
<feature type="region of interest" description="Disordered" evidence="9">
    <location>
        <begin position="23"/>
        <end position="45"/>
    </location>
</feature>
<dbReference type="Proteomes" id="UP000215902">
    <property type="component" value="Unassembled WGS sequence"/>
</dbReference>
<feature type="region of interest" description="Disordered" evidence="9">
    <location>
        <begin position="112"/>
        <end position="174"/>
    </location>
</feature>
<evidence type="ECO:0000256" key="5">
    <source>
        <dbReference type="ARBA" id="ARBA00023128"/>
    </source>
</evidence>
<evidence type="ECO:0000313" key="11">
    <source>
        <dbReference type="Proteomes" id="UP000215902"/>
    </source>
</evidence>
<comment type="subunit">
    <text evidence="7">Component of the mitochondrial contact site and cristae organizing system (MICOS) complex.</text>
</comment>
<evidence type="ECO:0000256" key="3">
    <source>
        <dbReference type="ARBA" id="ARBA00022792"/>
    </source>
</evidence>
<dbReference type="InterPro" id="IPR019133">
    <property type="entry name" value="MIC60"/>
</dbReference>
<comment type="caution">
    <text evidence="10">The sequence shown here is derived from an EMBL/GenBank/DDBJ whole genome shotgun (WGS) entry which is preliminary data.</text>
</comment>
<keyword evidence="3 7" id="KW-0999">Mitochondrion inner membrane</keyword>
<evidence type="ECO:0000256" key="2">
    <source>
        <dbReference type="ARBA" id="ARBA00022692"/>
    </source>
</evidence>
<evidence type="ECO:0000256" key="7">
    <source>
        <dbReference type="RuleBase" id="RU363000"/>
    </source>
</evidence>
<evidence type="ECO:0000256" key="4">
    <source>
        <dbReference type="ARBA" id="ARBA00022989"/>
    </source>
</evidence>
<evidence type="ECO:0000256" key="9">
    <source>
        <dbReference type="SAM" id="MobiDB-lite"/>
    </source>
</evidence>
<keyword evidence="11" id="KW-1185">Reference proteome</keyword>
<keyword evidence="2 7" id="KW-0812">Transmembrane</keyword>
<keyword evidence="4 7" id="KW-1133">Transmembrane helix</keyword>
<dbReference type="GO" id="GO:0042407">
    <property type="term" value="P:cristae formation"/>
    <property type="evidence" value="ECO:0007669"/>
    <property type="project" value="TreeGrafter"/>
</dbReference>
<proteinExistence type="inferred from homology"/>
<comment type="subcellular location">
    <subcellularLocation>
        <location evidence="7">Mitochondrion inner membrane</location>
        <topology evidence="7">Single-pass membrane protein</topology>
    </subcellularLocation>
</comment>
<evidence type="ECO:0000256" key="8">
    <source>
        <dbReference type="SAM" id="Coils"/>
    </source>
</evidence>
<gene>
    <name evidence="10" type="ORF">BOX15_Mlig021598g1</name>
</gene>
<evidence type="ECO:0000256" key="6">
    <source>
        <dbReference type="ARBA" id="ARBA00023136"/>
    </source>
</evidence>
<dbReference type="EMBL" id="NIVC01000839">
    <property type="protein sequence ID" value="PAA76155.1"/>
    <property type="molecule type" value="Genomic_DNA"/>
</dbReference>
<feature type="coiled-coil region" evidence="8">
    <location>
        <begin position="293"/>
        <end position="408"/>
    </location>
</feature>
<comment type="function">
    <text evidence="7">Component of the MICOS complex, a large protein complex of the mitochondrial inner membrane that plays crucial roles in the maintenance of crista junctions, inner membrane architecture, and formation of contact sites to the outer membrane.</text>
</comment>
<keyword evidence="5 7" id="KW-0496">Mitochondrion</keyword>
<dbReference type="PANTHER" id="PTHR15415">
    <property type="entry name" value="MITOFILIN"/>
    <property type="match status" value="1"/>
</dbReference>
<protein>
    <recommendedName>
        <fullName evidence="7">MICOS complex subunit MIC60</fullName>
    </recommendedName>
    <alternativeName>
        <fullName evidence="7">Mitofilin</fullName>
    </alternativeName>
</protein>
<evidence type="ECO:0000256" key="1">
    <source>
        <dbReference type="ARBA" id="ARBA00010877"/>
    </source>
</evidence>
<sequence>MNILRNVSTVQLMRRSASASRIQQTRQLCSSESSGNSTSEMPKRQSSGYGKAIAVTLVGVTGLVGGAVAYGFYDKKFLDKLETATGLNLGFLRAGKKSAEAYLPFLAGDSAASGQLSRPAPPALPTSSSGSLAMEDAKPAGLPGLKPAAEKKQQQQPQTPAAQPAKKSSTSNAEQLARLASLKKSVSDAMEEAVAKGIAAETKARQHGQQLKQAMASKADSDWAQVKAAEAAKDEALKCAGDANQKAEKLLSQFKSVLDDPKVQSNSAAKSGLAEYKTFLFELDSIRANTDRAEAETRILSEYKVEADKQQQQMLRSEVENLLPLDKRSPDADLSREDLQLLIAHAHSKILALQKQVEEFEQRERHLVQQAVDKSAAAGTAMTEAAVERELKQQMLQWEEEKKKLTQQLRESWEVELQQELSRQAAAHTNHVTQLTRTLRDQLTREHQAELRAALLKEHEEFEAALQGWTARVRGVESAVEGRAEALESAQRAQQLWLAAHSLRDAVTSGRNFRAPMQAVVALASRLGQDDAASALTAALPTRCTVASEEALVTRFARVRRACAQVALIPETGGSLWLHLVSRLQASLMLRRAAKPLKPEDPVDPQNPPSLFDWLDTAEAALNDRDDLETAVRAMARLPGMARLLADDWIRDARAHLEARQTASALCSLAAAMGLDAATQHRLPGLADSE</sequence>
<feature type="compositionally biased region" description="Low complexity" evidence="9">
    <location>
        <begin position="30"/>
        <end position="39"/>
    </location>
</feature>
<dbReference type="GO" id="GO:0061617">
    <property type="term" value="C:MICOS complex"/>
    <property type="evidence" value="ECO:0007669"/>
    <property type="project" value="TreeGrafter"/>
</dbReference>
<organism evidence="10 11">
    <name type="scientific">Macrostomum lignano</name>
    <dbReference type="NCBI Taxonomy" id="282301"/>
    <lineage>
        <taxon>Eukaryota</taxon>
        <taxon>Metazoa</taxon>
        <taxon>Spiralia</taxon>
        <taxon>Lophotrochozoa</taxon>
        <taxon>Platyhelminthes</taxon>
        <taxon>Rhabditophora</taxon>
        <taxon>Macrostomorpha</taxon>
        <taxon>Macrostomida</taxon>
        <taxon>Macrostomidae</taxon>
        <taxon>Macrostomum</taxon>
    </lineage>
</organism>
<dbReference type="AlphaFoldDB" id="A0A267FQU1"/>
<dbReference type="OrthoDB" id="10261039at2759"/>
<reference evidence="10 11" key="1">
    <citation type="submission" date="2017-06" db="EMBL/GenBank/DDBJ databases">
        <title>A platform for efficient transgenesis in Macrostomum lignano, a flatworm model organism for stem cell research.</title>
        <authorList>
            <person name="Berezikov E."/>
        </authorList>
    </citation>
    <scope>NUCLEOTIDE SEQUENCE [LARGE SCALE GENOMIC DNA]</scope>
    <source>
        <strain evidence="10">DV1</strain>
        <tissue evidence="10">Whole organism</tissue>
    </source>
</reference>
<comment type="similarity">
    <text evidence="1 7">Belongs to the MICOS complex subunit Mic60 family.</text>
</comment>
<evidence type="ECO:0000313" key="10">
    <source>
        <dbReference type="EMBL" id="PAA76155.1"/>
    </source>
</evidence>
<feature type="transmembrane region" description="Helical" evidence="7">
    <location>
        <begin position="52"/>
        <end position="73"/>
    </location>
</feature>
<keyword evidence="8" id="KW-0175">Coiled coil</keyword>
<feature type="compositionally biased region" description="Low complexity" evidence="9">
    <location>
        <begin position="154"/>
        <end position="167"/>
    </location>
</feature>
<accession>A0A267FQU1</accession>
<keyword evidence="6 7" id="KW-0472">Membrane</keyword>
<name>A0A267FQU1_9PLAT</name>